<name>A0AAW1K1L7_POPJA</name>
<organism evidence="1 2">
    <name type="scientific">Popillia japonica</name>
    <name type="common">Japanese beetle</name>
    <dbReference type="NCBI Taxonomy" id="7064"/>
    <lineage>
        <taxon>Eukaryota</taxon>
        <taxon>Metazoa</taxon>
        <taxon>Ecdysozoa</taxon>
        <taxon>Arthropoda</taxon>
        <taxon>Hexapoda</taxon>
        <taxon>Insecta</taxon>
        <taxon>Pterygota</taxon>
        <taxon>Neoptera</taxon>
        <taxon>Endopterygota</taxon>
        <taxon>Coleoptera</taxon>
        <taxon>Polyphaga</taxon>
        <taxon>Scarabaeiformia</taxon>
        <taxon>Scarabaeidae</taxon>
        <taxon>Rutelinae</taxon>
        <taxon>Popillia</taxon>
    </lineage>
</organism>
<protein>
    <submittedName>
        <fullName evidence="1">Uncharacterized protein</fullName>
    </submittedName>
</protein>
<gene>
    <name evidence="1" type="ORF">QE152_g25006</name>
</gene>
<keyword evidence="2" id="KW-1185">Reference proteome</keyword>
<proteinExistence type="predicted"/>
<dbReference type="AlphaFoldDB" id="A0AAW1K1L7"/>
<comment type="caution">
    <text evidence="1">The sequence shown here is derived from an EMBL/GenBank/DDBJ whole genome shotgun (WGS) entry which is preliminary data.</text>
</comment>
<evidence type="ECO:0000313" key="2">
    <source>
        <dbReference type="Proteomes" id="UP001458880"/>
    </source>
</evidence>
<dbReference type="EMBL" id="JASPKY010000266">
    <property type="protein sequence ID" value="KAK9712236.1"/>
    <property type="molecule type" value="Genomic_DNA"/>
</dbReference>
<reference evidence="1 2" key="1">
    <citation type="journal article" date="2024" name="BMC Genomics">
        <title>De novo assembly and annotation of Popillia japonica's genome with initial clues to its potential as an invasive pest.</title>
        <authorList>
            <person name="Cucini C."/>
            <person name="Boschi S."/>
            <person name="Funari R."/>
            <person name="Cardaioli E."/>
            <person name="Iannotti N."/>
            <person name="Marturano G."/>
            <person name="Paoli F."/>
            <person name="Bruttini M."/>
            <person name="Carapelli A."/>
            <person name="Frati F."/>
            <person name="Nardi F."/>
        </authorList>
    </citation>
    <scope>NUCLEOTIDE SEQUENCE [LARGE SCALE GENOMIC DNA]</scope>
    <source>
        <strain evidence="1">DMR45628</strain>
    </source>
</reference>
<dbReference type="Proteomes" id="UP001458880">
    <property type="component" value="Unassembled WGS sequence"/>
</dbReference>
<accession>A0AAW1K1L7</accession>
<sequence length="97" mass="11423">MNNLKDTSGNIINEENEILVGWREYFEELLTTGHTEEENDEEQTERERNYHLLATRTTQELEVEISKNEVIKAIEKMTIGKAPGIDEIRTYIQKRKL</sequence>
<evidence type="ECO:0000313" key="1">
    <source>
        <dbReference type="EMBL" id="KAK9712236.1"/>
    </source>
</evidence>